<dbReference type="InterPro" id="IPR025944">
    <property type="entry name" value="Sigma_54_int_dom_CS"/>
</dbReference>
<evidence type="ECO:0000259" key="10">
    <source>
        <dbReference type="PROSITE" id="PS50110"/>
    </source>
</evidence>
<evidence type="ECO:0000313" key="11">
    <source>
        <dbReference type="EMBL" id="TDY02498.1"/>
    </source>
</evidence>
<protein>
    <submittedName>
        <fullName evidence="11">Two-component system response regulator HydG</fullName>
    </submittedName>
</protein>
<dbReference type="Pfam" id="PF00072">
    <property type="entry name" value="Response_reg"/>
    <property type="match status" value="1"/>
</dbReference>
<dbReference type="Gene3D" id="1.10.8.60">
    <property type="match status" value="1"/>
</dbReference>
<dbReference type="Proteomes" id="UP000294914">
    <property type="component" value="Unassembled WGS sequence"/>
</dbReference>
<feature type="modified residue" description="4-aspartylphosphate" evidence="8">
    <location>
        <position position="56"/>
    </location>
</feature>
<dbReference type="RefSeq" id="WP_166668767.1">
    <property type="nucleotide sequence ID" value="NZ_SOQX01000002.1"/>
</dbReference>
<dbReference type="InterPro" id="IPR027417">
    <property type="entry name" value="P-loop_NTPase"/>
</dbReference>
<dbReference type="InterPro" id="IPR009057">
    <property type="entry name" value="Homeodomain-like_sf"/>
</dbReference>
<evidence type="ECO:0000256" key="3">
    <source>
        <dbReference type="ARBA" id="ARBA00022840"/>
    </source>
</evidence>
<evidence type="ECO:0000256" key="6">
    <source>
        <dbReference type="ARBA" id="ARBA00023125"/>
    </source>
</evidence>
<dbReference type="SMART" id="SM00382">
    <property type="entry name" value="AAA"/>
    <property type="match status" value="1"/>
</dbReference>
<accession>A0A4R8IPP7</accession>
<dbReference type="AlphaFoldDB" id="A0A4R8IPP7"/>
<organism evidence="11 12">
    <name type="scientific">Thiohalophilus thiocyanatoxydans</name>
    <dbReference type="NCBI Taxonomy" id="381308"/>
    <lineage>
        <taxon>Bacteria</taxon>
        <taxon>Pseudomonadati</taxon>
        <taxon>Pseudomonadota</taxon>
        <taxon>Gammaproteobacteria</taxon>
        <taxon>Thiohalomonadales</taxon>
        <taxon>Thiohalophilaceae</taxon>
        <taxon>Thiohalophilus</taxon>
    </lineage>
</organism>
<dbReference type="SUPFAM" id="SSF52540">
    <property type="entry name" value="P-loop containing nucleoside triphosphate hydrolases"/>
    <property type="match status" value="1"/>
</dbReference>
<dbReference type="SUPFAM" id="SSF46689">
    <property type="entry name" value="Homeodomain-like"/>
    <property type="match status" value="1"/>
</dbReference>
<dbReference type="Pfam" id="PF00158">
    <property type="entry name" value="Sigma54_activat"/>
    <property type="match status" value="1"/>
</dbReference>
<keyword evidence="1 8" id="KW-0597">Phosphoprotein</keyword>
<proteinExistence type="predicted"/>
<dbReference type="InterPro" id="IPR058031">
    <property type="entry name" value="AAA_lid_NorR"/>
</dbReference>
<keyword evidence="2" id="KW-0547">Nucleotide-binding</keyword>
<dbReference type="PROSITE" id="PS50045">
    <property type="entry name" value="SIGMA54_INTERACT_4"/>
    <property type="match status" value="1"/>
</dbReference>
<dbReference type="SMART" id="SM00448">
    <property type="entry name" value="REC"/>
    <property type="match status" value="1"/>
</dbReference>
<keyword evidence="7" id="KW-0804">Transcription</keyword>
<dbReference type="FunFam" id="3.40.50.300:FF:000006">
    <property type="entry name" value="DNA-binding transcriptional regulator NtrC"/>
    <property type="match status" value="1"/>
</dbReference>
<dbReference type="Gene3D" id="3.40.50.2300">
    <property type="match status" value="1"/>
</dbReference>
<keyword evidence="12" id="KW-1185">Reference proteome</keyword>
<dbReference type="PROSITE" id="PS00676">
    <property type="entry name" value="SIGMA54_INTERACT_2"/>
    <property type="match status" value="1"/>
</dbReference>
<keyword evidence="6" id="KW-0238">DNA-binding</keyword>
<name>A0A4R8IPP7_9GAMM</name>
<evidence type="ECO:0000313" key="12">
    <source>
        <dbReference type="Proteomes" id="UP000294914"/>
    </source>
</evidence>
<dbReference type="Gene3D" id="3.40.50.300">
    <property type="entry name" value="P-loop containing nucleotide triphosphate hydrolases"/>
    <property type="match status" value="1"/>
</dbReference>
<dbReference type="GO" id="GO:0006355">
    <property type="term" value="P:regulation of DNA-templated transcription"/>
    <property type="evidence" value="ECO:0007669"/>
    <property type="project" value="InterPro"/>
</dbReference>
<feature type="domain" description="Response regulatory" evidence="10">
    <location>
        <begin position="7"/>
        <end position="121"/>
    </location>
</feature>
<dbReference type="PANTHER" id="PTHR32071">
    <property type="entry name" value="TRANSCRIPTIONAL REGULATORY PROTEIN"/>
    <property type="match status" value="1"/>
</dbReference>
<dbReference type="GO" id="GO:0005524">
    <property type="term" value="F:ATP binding"/>
    <property type="evidence" value="ECO:0007669"/>
    <property type="project" value="UniProtKB-KW"/>
</dbReference>
<evidence type="ECO:0000256" key="2">
    <source>
        <dbReference type="ARBA" id="ARBA00022741"/>
    </source>
</evidence>
<dbReference type="PRINTS" id="PR01590">
    <property type="entry name" value="HTHFIS"/>
</dbReference>
<keyword evidence="5" id="KW-0805">Transcription regulation</keyword>
<dbReference type="Gene3D" id="1.10.10.60">
    <property type="entry name" value="Homeodomain-like"/>
    <property type="match status" value="1"/>
</dbReference>
<dbReference type="PROSITE" id="PS00688">
    <property type="entry name" value="SIGMA54_INTERACT_3"/>
    <property type="match status" value="1"/>
</dbReference>
<dbReference type="SUPFAM" id="SSF52172">
    <property type="entry name" value="CheY-like"/>
    <property type="match status" value="1"/>
</dbReference>
<dbReference type="GO" id="GO:0043565">
    <property type="term" value="F:sequence-specific DNA binding"/>
    <property type="evidence" value="ECO:0007669"/>
    <property type="project" value="InterPro"/>
</dbReference>
<dbReference type="InterPro" id="IPR001789">
    <property type="entry name" value="Sig_transdc_resp-reg_receiver"/>
</dbReference>
<sequence length="455" mass="50972">MSAETPRILFVDDDIVTCRVMQRNCDNAGYACDAFQNGADCLALFNKQGADVVITDLRMPGMNGFELLSEIRKIDSEVPVLVMTGYSSVENAVEAMKRGASDFIKKPFDFTELKLLVERALKSVRLRNENRLLKKRLGEERHRFGMIGDTPAMQTLFNTVEKVAEVSCSALITGDSGTGKELVARALHDFSPRKDAPFVAVDCGALTTTLLESELFGHEKGAFTGATQRKYGLMEQADGGTLFLDEICNISDTMQIKLMRALESSKVTRVGANTAVPVDVRVIAASNRNLEQMVEEGHLRHDFYHRLNVVNIHVPSLSERRQDIPALVDAFVQEFADRYSRQVQGFDKASLQKMCDADWPGNVRELRNTIERSVILAEGPVLHWEGTNVPKTGSQLPVHFSEEAFCTLTELEEEYIHHVLRCFNGKKTRAAEVLGIDKTTLWRKLRRLETEEEAV</sequence>
<dbReference type="InterPro" id="IPR003593">
    <property type="entry name" value="AAA+_ATPase"/>
</dbReference>
<feature type="domain" description="Sigma-54 factor interaction" evidence="9">
    <location>
        <begin position="146"/>
        <end position="375"/>
    </location>
</feature>
<gene>
    <name evidence="11" type="ORF">EDC23_0871</name>
</gene>
<dbReference type="CDD" id="cd00009">
    <property type="entry name" value="AAA"/>
    <property type="match status" value="1"/>
</dbReference>
<comment type="caution">
    <text evidence="11">The sequence shown here is derived from an EMBL/GenBank/DDBJ whole genome shotgun (WGS) entry which is preliminary data.</text>
</comment>
<dbReference type="InterPro" id="IPR011006">
    <property type="entry name" value="CheY-like_superfamily"/>
</dbReference>
<evidence type="ECO:0000256" key="7">
    <source>
        <dbReference type="ARBA" id="ARBA00023163"/>
    </source>
</evidence>
<evidence type="ECO:0000256" key="8">
    <source>
        <dbReference type="PROSITE-ProRule" id="PRU00169"/>
    </source>
</evidence>
<dbReference type="Pfam" id="PF25601">
    <property type="entry name" value="AAA_lid_14"/>
    <property type="match status" value="1"/>
</dbReference>
<dbReference type="InterPro" id="IPR025943">
    <property type="entry name" value="Sigma_54_int_dom_ATP-bd_2"/>
</dbReference>
<dbReference type="InterPro" id="IPR002078">
    <property type="entry name" value="Sigma_54_int"/>
</dbReference>
<reference evidence="11 12" key="1">
    <citation type="submission" date="2019-03" db="EMBL/GenBank/DDBJ databases">
        <title>Genomic Encyclopedia of Type Strains, Phase IV (KMG-IV): sequencing the most valuable type-strain genomes for metagenomic binning, comparative biology and taxonomic classification.</title>
        <authorList>
            <person name="Goeker M."/>
        </authorList>
    </citation>
    <scope>NUCLEOTIDE SEQUENCE [LARGE SCALE GENOMIC DNA]</scope>
    <source>
        <strain evidence="11 12">DSM 16326</strain>
    </source>
</reference>
<dbReference type="EMBL" id="SOQX01000002">
    <property type="protein sequence ID" value="TDY02498.1"/>
    <property type="molecule type" value="Genomic_DNA"/>
</dbReference>
<keyword evidence="3" id="KW-0067">ATP-binding</keyword>
<dbReference type="Pfam" id="PF02954">
    <property type="entry name" value="HTH_8"/>
    <property type="match status" value="1"/>
</dbReference>
<evidence type="ECO:0000256" key="4">
    <source>
        <dbReference type="ARBA" id="ARBA00023012"/>
    </source>
</evidence>
<evidence type="ECO:0000259" key="9">
    <source>
        <dbReference type="PROSITE" id="PS50045"/>
    </source>
</evidence>
<dbReference type="InterPro" id="IPR002197">
    <property type="entry name" value="HTH_Fis"/>
</dbReference>
<dbReference type="PROSITE" id="PS50110">
    <property type="entry name" value="RESPONSE_REGULATORY"/>
    <property type="match status" value="1"/>
</dbReference>
<evidence type="ECO:0000256" key="5">
    <source>
        <dbReference type="ARBA" id="ARBA00023015"/>
    </source>
</evidence>
<evidence type="ECO:0000256" key="1">
    <source>
        <dbReference type="ARBA" id="ARBA00022553"/>
    </source>
</evidence>
<dbReference type="FunFam" id="3.40.50.2300:FF:000018">
    <property type="entry name" value="DNA-binding transcriptional regulator NtrC"/>
    <property type="match status" value="1"/>
</dbReference>
<keyword evidence="4" id="KW-0902">Two-component regulatory system</keyword>
<dbReference type="GO" id="GO:0000160">
    <property type="term" value="P:phosphorelay signal transduction system"/>
    <property type="evidence" value="ECO:0007669"/>
    <property type="project" value="UniProtKB-KW"/>
</dbReference>